<keyword evidence="2 3" id="KW-0802">TPR repeat</keyword>
<evidence type="ECO:0000256" key="4">
    <source>
        <dbReference type="SAM" id="Phobius"/>
    </source>
</evidence>
<feature type="transmembrane region" description="Helical" evidence="4">
    <location>
        <begin position="247"/>
        <end position="267"/>
    </location>
</feature>
<dbReference type="Gene3D" id="1.25.40.10">
    <property type="entry name" value="Tetratricopeptide repeat domain"/>
    <property type="match status" value="1"/>
</dbReference>
<reference evidence="5" key="1">
    <citation type="journal article" date="2015" name="Genome Announc.">
        <title>Draft Genome Sequence of Bacteroidales Strain TBC1, a Novel Isolate from a Methanogenic Wastewater Treatment System.</title>
        <authorList>
            <person name="Tourlousse D.M."/>
            <person name="Matsuura N."/>
            <person name="Sun L."/>
            <person name="Toyonaga M."/>
            <person name="Kuroda K."/>
            <person name="Ohashi A."/>
            <person name="Cruz R."/>
            <person name="Yamaguchi T."/>
            <person name="Sekiguchi Y."/>
        </authorList>
    </citation>
    <scope>NUCLEOTIDE SEQUENCE [LARGE SCALE GENOMIC DNA]</scope>
    <source>
        <strain evidence="5">TBC1</strain>
    </source>
</reference>
<dbReference type="PROSITE" id="PS50005">
    <property type="entry name" value="TPR"/>
    <property type="match status" value="2"/>
</dbReference>
<dbReference type="PANTHER" id="PTHR44227">
    <property type="match status" value="1"/>
</dbReference>
<proteinExistence type="predicted"/>
<dbReference type="InterPro" id="IPR011990">
    <property type="entry name" value="TPR-like_helical_dom_sf"/>
</dbReference>
<evidence type="ECO:0000256" key="2">
    <source>
        <dbReference type="ARBA" id="ARBA00022803"/>
    </source>
</evidence>
<feature type="transmembrane region" description="Helical" evidence="4">
    <location>
        <begin position="319"/>
        <end position="338"/>
    </location>
</feature>
<keyword evidence="4" id="KW-0812">Transmembrane</keyword>
<feature type="transmembrane region" description="Helical" evidence="4">
    <location>
        <begin position="171"/>
        <end position="190"/>
    </location>
</feature>
<dbReference type="Pfam" id="PF13181">
    <property type="entry name" value="TPR_8"/>
    <property type="match status" value="1"/>
</dbReference>
<sequence length="588" mass="66561">MHKIQHLISWETIMKKAEKTTRVSSGKRNPEHLVLPGKLSLSYPHAAILLILTFTFLLYAGALRNDFMIGWDDGEYLTAISGEGSINVPEIFSSFHLGMYQPLAVLSMAINYKLSGPEPWIFILTNILLHLMNTALVFLLMRRWMKSWIAGAIVALLFAIHPMHVEPVVWISARSSGLYALFFLLGLIAYDKYTDQGHSLRQYLYVLLFFVLALFSKSMAATFPLVLLMADYLKQRKLRWRLLTEKIPFFAVSIIFGLVAIRASASFGHITVLEQDYNFFQRIFLILYGISFYILKLFVPLNLSAIYAYPEISGGKLPAYVFSSVIVLIAAIAVILYRRKYRREFISGGMFFLITIGMVLPLFWSRIFITADRYTYIPYIGFFMIIGRYAANLWETRNTIDKTTRRMMLSASVLLVIILGASTVSRITVWKNTPTLLSDVIDKKRSDADMAHGYFYLGNYYDAENNAAEAIKYYDLSLSRNPSYLLALNNRGILKGKSGQISTAIADFDQAIRIKPDYAEAWYNRGIAYFQAGEPEHACADWKESASHGFAPARQAIGRYCTGEKIPGQLQIPGIEDGSGTIPGTRDN</sequence>
<keyword evidence="6" id="KW-1185">Reference proteome</keyword>
<organism evidence="5">
    <name type="scientific">Lentimicrobium saccharophilum</name>
    <dbReference type="NCBI Taxonomy" id="1678841"/>
    <lineage>
        <taxon>Bacteria</taxon>
        <taxon>Pseudomonadati</taxon>
        <taxon>Bacteroidota</taxon>
        <taxon>Bacteroidia</taxon>
        <taxon>Bacteroidales</taxon>
        <taxon>Lentimicrobiaceae</taxon>
        <taxon>Lentimicrobium</taxon>
    </lineage>
</organism>
<dbReference type="Pfam" id="PF13414">
    <property type="entry name" value="TPR_11"/>
    <property type="match status" value="1"/>
</dbReference>
<feature type="transmembrane region" description="Helical" evidence="4">
    <location>
        <begin position="148"/>
        <end position="165"/>
    </location>
</feature>
<evidence type="ECO:0000313" key="6">
    <source>
        <dbReference type="Proteomes" id="UP000053091"/>
    </source>
</evidence>
<feature type="transmembrane region" description="Helical" evidence="4">
    <location>
        <begin position="406"/>
        <end position="424"/>
    </location>
</feature>
<keyword evidence="4" id="KW-0472">Membrane</keyword>
<dbReference type="AlphaFoldDB" id="A0A0S7BVQ0"/>
<feature type="repeat" description="TPR" evidence="3">
    <location>
        <begin position="485"/>
        <end position="518"/>
    </location>
</feature>
<protein>
    <submittedName>
        <fullName evidence="5">Protein containing tetratricopeptide repeat</fullName>
    </submittedName>
</protein>
<gene>
    <name evidence="5" type="ORF">TBC1_12904</name>
</gene>
<accession>A0A0S7BVQ0</accession>
<dbReference type="STRING" id="1678841.TBC1_12904"/>
<dbReference type="EMBL" id="DF968183">
    <property type="protein sequence ID" value="GAP45084.1"/>
    <property type="molecule type" value="Genomic_DNA"/>
</dbReference>
<feature type="transmembrane region" description="Helical" evidence="4">
    <location>
        <begin position="376"/>
        <end position="394"/>
    </location>
</feature>
<feature type="transmembrane region" description="Helical" evidence="4">
    <location>
        <begin position="43"/>
        <end position="62"/>
    </location>
</feature>
<evidence type="ECO:0000256" key="1">
    <source>
        <dbReference type="ARBA" id="ARBA00022737"/>
    </source>
</evidence>
<feature type="transmembrane region" description="Helical" evidence="4">
    <location>
        <begin position="279"/>
        <end position="299"/>
    </location>
</feature>
<dbReference type="Proteomes" id="UP000053091">
    <property type="component" value="Unassembled WGS sequence"/>
</dbReference>
<dbReference type="InterPro" id="IPR052346">
    <property type="entry name" value="O-mannosyl-transferase_TMTC"/>
</dbReference>
<feature type="transmembrane region" description="Helical" evidence="4">
    <location>
        <begin position="120"/>
        <end position="141"/>
    </location>
</feature>
<evidence type="ECO:0000256" key="3">
    <source>
        <dbReference type="PROSITE-ProRule" id="PRU00339"/>
    </source>
</evidence>
<dbReference type="SMART" id="SM00028">
    <property type="entry name" value="TPR"/>
    <property type="match status" value="3"/>
</dbReference>
<dbReference type="PANTHER" id="PTHR44227:SF3">
    <property type="entry name" value="PROTEIN O-MANNOSYL-TRANSFERASE TMTC4"/>
    <property type="match status" value="1"/>
</dbReference>
<name>A0A0S7BVQ0_9BACT</name>
<feature type="transmembrane region" description="Helical" evidence="4">
    <location>
        <begin position="345"/>
        <end position="364"/>
    </location>
</feature>
<keyword evidence="4" id="KW-1133">Transmembrane helix</keyword>
<feature type="transmembrane region" description="Helical" evidence="4">
    <location>
        <begin position="202"/>
        <end position="227"/>
    </location>
</feature>
<keyword evidence="1" id="KW-0677">Repeat</keyword>
<evidence type="ECO:0000313" key="5">
    <source>
        <dbReference type="EMBL" id="GAP45084.1"/>
    </source>
</evidence>
<dbReference type="SUPFAM" id="SSF48452">
    <property type="entry name" value="TPR-like"/>
    <property type="match status" value="1"/>
</dbReference>
<dbReference type="InterPro" id="IPR019734">
    <property type="entry name" value="TPR_rpt"/>
</dbReference>
<feature type="repeat" description="TPR" evidence="3">
    <location>
        <begin position="451"/>
        <end position="484"/>
    </location>
</feature>